<reference evidence="1 2" key="2">
    <citation type="journal article" date="2017" name="Front. Plant Sci.">
        <title>Gene Classification and Mining of Molecular Markers Useful in Red Clover (Trifolium pratense) Breeding.</title>
        <authorList>
            <person name="Istvanek J."/>
            <person name="Dluhosova J."/>
            <person name="Dluhos P."/>
            <person name="Patkova L."/>
            <person name="Nedelnik J."/>
            <person name="Repkova J."/>
        </authorList>
    </citation>
    <scope>NUCLEOTIDE SEQUENCE [LARGE SCALE GENOMIC DNA]</scope>
    <source>
        <strain evidence="2">cv. Tatra</strain>
        <tissue evidence="1">Young leaves</tissue>
    </source>
</reference>
<dbReference type="AlphaFoldDB" id="A0A2K3KJA5"/>
<evidence type="ECO:0000313" key="1">
    <source>
        <dbReference type="EMBL" id="PNX66378.1"/>
    </source>
</evidence>
<name>A0A2K3KJA5_TRIPR</name>
<reference evidence="1 2" key="1">
    <citation type="journal article" date="2014" name="Am. J. Bot.">
        <title>Genome assembly and annotation for red clover (Trifolium pratense; Fabaceae).</title>
        <authorList>
            <person name="Istvanek J."/>
            <person name="Jaros M."/>
            <person name="Krenek A."/>
            <person name="Repkova J."/>
        </authorList>
    </citation>
    <scope>NUCLEOTIDE SEQUENCE [LARGE SCALE GENOMIC DNA]</scope>
    <source>
        <strain evidence="2">cv. Tatra</strain>
        <tissue evidence="1">Young leaves</tissue>
    </source>
</reference>
<protein>
    <submittedName>
        <fullName evidence="1">Uncharacterized protein</fullName>
    </submittedName>
</protein>
<dbReference type="Proteomes" id="UP000236291">
    <property type="component" value="Unassembled WGS sequence"/>
</dbReference>
<gene>
    <name evidence="1" type="ORF">L195_g055056</name>
</gene>
<comment type="caution">
    <text evidence="1">The sequence shown here is derived from an EMBL/GenBank/DDBJ whole genome shotgun (WGS) entry which is preliminary data.</text>
</comment>
<evidence type="ECO:0000313" key="2">
    <source>
        <dbReference type="Proteomes" id="UP000236291"/>
    </source>
</evidence>
<organism evidence="1 2">
    <name type="scientific">Trifolium pratense</name>
    <name type="common">Red clover</name>
    <dbReference type="NCBI Taxonomy" id="57577"/>
    <lineage>
        <taxon>Eukaryota</taxon>
        <taxon>Viridiplantae</taxon>
        <taxon>Streptophyta</taxon>
        <taxon>Embryophyta</taxon>
        <taxon>Tracheophyta</taxon>
        <taxon>Spermatophyta</taxon>
        <taxon>Magnoliopsida</taxon>
        <taxon>eudicotyledons</taxon>
        <taxon>Gunneridae</taxon>
        <taxon>Pentapetalae</taxon>
        <taxon>rosids</taxon>
        <taxon>fabids</taxon>
        <taxon>Fabales</taxon>
        <taxon>Fabaceae</taxon>
        <taxon>Papilionoideae</taxon>
        <taxon>50 kb inversion clade</taxon>
        <taxon>NPAAA clade</taxon>
        <taxon>Hologalegina</taxon>
        <taxon>IRL clade</taxon>
        <taxon>Trifolieae</taxon>
        <taxon>Trifolium</taxon>
    </lineage>
</organism>
<sequence>MEDGGDLAEGEMRCCGGWEDGCTRLEGTQGRGVAELDPDLLFDSLEVCEGSMQG</sequence>
<proteinExistence type="predicted"/>
<dbReference type="EMBL" id="ASHM01098752">
    <property type="protein sequence ID" value="PNX66378.1"/>
    <property type="molecule type" value="Genomic_DNA"/>
</dbReference>
<accession>A0A2K3KJA5</accession>